<reference evidence="2 3" key="1">
    <citation type="submission" date="2023-02" db="EMBL/GenBank/DDBJ databases">
        <title>LHISI_Scaffold_Assembly.</title>
        <authorList>
            <person name="Stuart O.P."/>
            <person name="Cleave R."/>
            <person name="Magrath M.J.L."/>
            <person name="Mikheyev A.S."/>
        </authorList>
    </citation>
    <scope>NUCLEOTIDE SEQUENCE [LARGE SCALE GENOMIC DNA]</scope>
    <source>
        <strain evidence="2">Daus_M_001</strain>
        <tissue evidence="2">Leg muscle</tissue>
    </source>
</reference>
<organism evidence="2 3">
    <name type="scientific">Dryococelus australis</name>
    <dbReference type="NCBI Taxonomy" id="614101"/>
    <lineage>
        <taxon>Eukaryota</taxon>
        <taxon>Metazoa</taxon>
        <taxon>Ecdysozoa</taxon>
        <taxon>Arthropoda</taxon>
        <taxon>Hexapoda</taxon>
        <taxon>Insecta</taxon>
        <taxon>Pterygota</taxon>
        <taxon>Neoptera</taxon>
        <taxon>Polyneoptera</taxon>
        <taxon>Phasmatodea</taxon>
        <taxon>Verophasmatodea</taxon>
        <taxon>Anareolatae</taxon>
        <taxon>Phasmatidae</taxon>
        <taxon>Eurycanthinae</taxon>
        <taxon>Dryococelus</taxon>
    </lineage>
</organism>
<name>A0ABQ9GEK8_9NEOP</name>
<comment type="caution">
    <text evidence="2">The sequence shown here is derived from an EMBL/GenBank/DDBJ whole genome shotgun (WGS) entry which is preliminary data.</text>
</comment>
<dbReference type="Proteomes" id="UP001159363">
    <property type="component" value="Chromosome 12"/>
</dbReference>
<dbReference type="EMBL" id="JARBHB010000013">
    <property type="protein sequence ID" value="KAJ8870617.1"/>
    <property type="molecule type" value="Genomic_DNA"/>
</dbReference>
<evidence type="ECO:0000313" key="3">
    <source>
        <dbReference type="Proteomes" id="UP001159363"/>
    </source>
</evidence>
<feature type="compositionally biased region" description="Basic and acidic residues" evidence="1">
    <location>
        <begin position="335"/>
        <end position="346"/>
    </location>
</feature>
<protein>
    <submittedName>
        <fullName evidence="2">Uncharacterized protein</fullName>
    </submittedName>
</protein>
<feature type="region of interest" description="Disordered" evidence="1">
    <location>
        <begin position="317"/>
        <end position="361"/>
    </location>
</feature>
<accession>A0ABQ9GEK8</accession>
<evidence type="ECO:0000256" key="1">
    <source>
        <dbReference type="SAM" id="MobiDB-lite"/>
    </source>
</evidence>
<proteinExistence type="predicted"/>
<keyword evidence="3" id="KW-1185">Reference proteome</keyword>
<evidence type="ECO:0000313" key="2">
    <source>
        <dbReference type="EMBL" id="KAJ8870617.1"/>
    </source>
</evidence>
<gene>
    <name evidence="2" type="ORF">PR048_029640</name>
</gene>
<sequence>MRKTNGIVRLDSRLQEIVTRPRIEPPIRATMLRTSSTPSPLRAELRAPMELSAVTILFCWWKVWLGKFREFNYLLAILRSPAYTRASDVRSLAAAPERATVAKRLARLPPTKANMAQSLAGSPDFRMWESCRMMPLFGEFSQRSPVSPTLPFRRCSILTSVTLIGSQDLAALPEHVLHFPSRRLKTTCIYHCWLSKRGRGRELPAVRAPPTSPGIACGYICLHPPSRNHSPRTTASLRGADGVSDDGGGIQFYRRALCRRYKLASCDAQVAVATTSQPAGRQRHACGDPGDAAGSRTQIFRVWLGWGVGVAVVTTLPGPSGPRPPEHASAVNVEQRGKQEIPEKTRRPVASSGMIPTRENWGASSSGIEQTCWQAEKQFNVGTPRLVVRSQRDRSTSRLLKRWRFGPVCGVKVEGGGADPTAGVLQERGHDPTLSAVPVSQASVYPHLPRRNLFVFLSPEARCLPRPGIAEHWRASPDTLRPRRAALEHADKISYQVFSPEATNWVLPDPGLDRWTGLLGLGLAGRGERTIPEWCQRGETKAYLTFTSGSDVVQLQAFQECRTSSSRESFIEATESKSGSLKYAEGNHRRTQVSTSDFGNLPAFVQLPGKSHRRKV</sequence>